<evidence type="ECO:0000256" key="3">
    <source>
        <dbReference type="ARBA" id="ARBA00022692"/>
    </source>
</evidence>
<dbReference type="EMBL" id="CP036425">
    <property type="protein sequence ID" value="QDU35206.1"/>
    <property type="molecule type" value="Genomic_DNA"/>
</dbReference>
<keyword evidence="3 6" id="KW-0812">Transmembrane</keyword>
<keyword evidence="9" id="KW-1185">Reference proteome</keyword>
<sequence length="157" mass="16829">MSARKMVKKGFTLVEILIVVVILGILAAIVIPQFSSASENAKASSSISTLQSIRSQLELYQIEHNGEYPDLSGSWDAMTKKTDAAGTVDSSGKFGPYLQKAPTNPFTRNSAVGTDWAYDSTSGEIRLKLTGKALTNYADYGIPWSDVDGESAPSSDD</sequence>
<keyword evidence="4 6" id="KW-1133">Transmembrane helix</keyword>
<dbReference type="PANTHER" id="PTHR30093">
    <property type="entry name" value="GENERAL SECRETION PATHWAY PROTEIN G"/>
    <property type="match status" value="1"/>
</dbReference>
<dbReference type="Pfam" id="PF08334">
    <property type="entry name" value="T2SSG"/>
    <property type="match status" value="1"/>
</dbReference>
<accession>A0A517YYB1</accession>
<feature type="domain" description="Type II secretion system protein GspG C-terminal" evidence="7">
    <location>
        <begin position="37"/>
        <end position="109"/>
    </location>
</feature>
<gene>
    <name evidence="8" type="primary">xcpT_3</name>
    <name evidence="8" type="ORF">KS4_32860</name>
</gene>
<name>A0A517YYB1_9BACT</name>
<dbReference type="GO" id="GO:0015628">
    <property type="term" value="P:protein secretion by the type II secretion system"/>
    <property type="evidence" value="ECO:0007669"/>
    <property type="project" value="InterPro"/>
</dbReference>
<evidence type="ECO:0000259" key="7">
    <source>
        <dbReference type="Pfam" id="PF08334"/>
    </source>
</evidence>
<evidence type="ECO:0000313" key="9">
    <source>
        <dbReference type="Proteomes" id="UP000317369"/>
    </source>
</evidence>
<dbReference type="RefSeq" id="WP_145080200.1">
    <property type="nucleotide sequence ID" value="NZ_CP036425.1"/>
</dbReference>
<dbReference type="InterPro" id="IPR013545">
    <property type="entry name" value="T2SS_protein-GspG_C"/>
</dbReference>
<feature type="transmembrane region" description="Helical" evidence="6">
    <location>
        <begin position="12"/>
        <end position="31"/>
    </location>
</feature>
<comment type="subcellular location">
    <subcellularLocation>
        <location evidence="1">Membrane</location>
        <topology evidence="1">Single-pass membrane protein</topology>
    </subcellularLocation>
</comment>
<dbReference type="PROSITE" id="PS00409">
    <property type="entry name" value="PROKAR_NTER_METHYL"/>
    <property type="match status" value="1"/>
</dbReference>
<dbReference type="InterPro" id="IPR045584">
    <property type="entry name" value="Pilin-like"/>
</dbReference>
<dbReference type="InterPro" id="IPR000983">
    <property type="entry name" value="Bac_GSPG_pilin"/>
</dbReference>
<protein>
    <submittedName>
        <fullName evidence="8">Type II secretion system protein G</fullName>
    </submittedName>
</protein>
<organism evidence="8 9">
    <name type="scientific">Poriferisphaera corsica</name>
    <dbReference type="NCBI Taxonomy" id="2528020"/>
    <lineage>
        <taxon>Bacteria</taxon>
        <taxon>Pseudomonadati</taxon>
        <taxon>Planctomycetota</taxon>
        <taxon>Phycisphaerae</taxon>
        <taxon>Phycisphaerales</taxon>
        <taxon>Phycisphaeraceae</taxon>
        <taxon>Poriferisphaera</taxon>
    </lineage>
</organism>
<dbReference type="PANTHER" id="PTHR30093:SF44">
    <property type="entry name" value="TYPE II SECRETION SYSTEM CORE PROTEIN G"/>
    <property type="match status" value="1"/>
</dbReference>
<dbReference type="PRINTS" id="PR00813">
    <property type="entry name" value="BCTERIALGSPG"/>
</dbReference>
<evidence type="ECO:0000256" key="5">
    <source>
        <dbReference type="ARBA" id="ARBA00023136"/>
    </source>
</evidence>
<dbReference type="KEGG" id="pcor:KS4_32860"/>
<evidence type="ECO:0000256" key="2">
    <source>
        <dbReference type="ARBA" id="ARBA00022481"/>
    </source>
</evidence>
<keyword evidence="5 6" id="KW-0472">Membrane</keyword>
<evidence type="ECO:0000256" key="1">
    <source>
        <dbReference type="ARBA" id="ARBA00004167"/>
    </source>
</evidence>
<dbReference type="Pfam" id="PF07963">
    <property type="entry name" value="N_methyl"/>
    <property type="match status" value="1"/>
</dbReference>
<evidence type="ECO:0000256" key="4">
    <source>
        <dbReference type="ARBA" id="ARBA00022989"/>
    </source>
</evidence>
<dbReference type="InterPro" id="IPR012902">
    <property type="entry name" value="N_methyl_site"/>
</dbReference>
<evidence type="ECO:0000256" key="6">
    <source>
        <dbReference type="SAM" id="Phobius"/>
    </source>
</evidence>
<dbReference type="GO" id="GO:0015627">
    <property type="term" value="C:type II protein secretion system complex"/>
    <property type="evidence" value="ECO:0007669"/>
    <property type="project" value="InterPro"/>
</dbReference>
<reference evidence="8 9" key="1">
    <citation type="submission" date="2019-02" db="EMBL/GenBank/DDBJ databases">
        <title>Deep-cultivation of Planctomycetes and their phenomic and genomic characterization uncovers novel biology.</title>
        <authorList>
            <person name="Wiegand S."/>
            <person name="Jogler M."/>
            <person name="Boedeker C."/>
            <person name="Pinto D."/>
            <person name="Vollmers J."/>
            <person name="Rivas-Marin E."/>
            <person name="Kohn T."/>
            <person name="Peeters S.H."/>
            <person name="Heuer A."/>
            <person name="Rast P."/>
            <person name="Oberbeckmann S."/>
            <person name="Bunk B."/>
            <person name="Jeske O."/>
            <person name="Meyerdierks A."/>
            <person name="Storesund J.E."/>
            <person name="Kallscheuer N."/>
            <person name="Luecker S."/>
            <person name="Lage O.M."/>
            <person name="Pohl T."/>
            <person name="Merkel B.J."/>
            <person name="Hornburger P."/>
            <person name="Mueller R.-W."/>
            <person name="Bruemmer F."/>
            <person name="Labrenz M."/>
            <person name="Spormann A.M."/>
            <person name="Op den Camp H."/>
            <person name="Overmann J."/>
            <person name="Amann R."/>
            <person name="Jetten M.S.M."/>
            <person name="Mascher T."/>
            <person name="Medema M.H."/>
            <person name="Devos D.P."/>
            <person name="Kaster A.-K."/>
            <person name="Ovreas L."/>
            <person name="Rohde M."/>
            <person name="Galperin M.Y."/>
            <person name="Jogler C."/>
        </authorList>
    </citation>
    <scope>NUCLEOTIDE SEQUENCE [LARGE SCALE GENOMIC DNA]</scope>
    <source>
        <strain evidence="8 9">KS4</strain>
    </source>
</reference>
<dbReference type="AlphaFoldDB" id="A0A517YYB1"/>
<dbReference type="SUPFAM" id="SSF54523">
    <property type="entry name" value="Pili subunits"/>
    <property type="match status" value="1"/>
</dbReference>
<evidence type="ECO:0000313" key="8">
    <source>
        <dbReference type="EMBL" id="QDU35206.1"/>
    </source>
</evidence>
<keyword evidence="2" id="KW-0488">Methylation</keyword>
<dbReference type="NCBIfam" id="TIGR02532">
    <property type="entry name" value="IV_pilin_GFxxxE"/>
    <property type="match status" value="1"/>
</dbReference>
<dbReference type="Gene3D" id="3.30.700.10">
    <property type="entry name" value="Glycoprotein, Type 4 Pilin"/>
    <property type="match status" value="1"/>
</dbReference>
<dbReference type="Proteomes" id="UP000317369">
    <property type="component" value="Chromosome"/>
</dbReference>
<dbReference type="OrthoDB" id="214451at2"/>
<proteinExistence type="predicted"/>
<dbReference type="GO" id="GO:0016020">
    <property type="term" value="C:membrane"/>
    <property type="evidence" value="ECO:0007669"/>
    <property type="project" value="UniProtKB-SubCell"/>
</dbReference>